<accession>A0AB33K8H3</accession>
<dbReference type="InterPro" id="IPR032710">
    <property type="entry name" value="NTF2-like_dom_sf"/>
</dbReference>
<dbReference type="RefSeq" id="WP_407991219.1">
    <property type="nucleotide sequence ID" value="NZ_AP035881.2"/>
</dbReference>
<evidence type="ECO:0000256" key="2">
    <source>
        <dbReference type="ARBA" id="ARBA00023136"/>
    </source>
</evidence>
<dbReference type="AlphaFoldDB" id="A0AB33K8H3"/>
<evidence type="ECO:0008006" key="4">
    <source>
        <dbReference type="Google" id="ProtNLM"/>
    </source>
</evidence>
<dbReference type="EMBL" id="AP035881">
    <property type="protein sequence ID" value="BFP49065.1"/>
    <property type="molecule type" value="Genomic_DNA"/>
</dbReference>
<protein>
    <recommendedName>
        <fullName evidence="4">Mce-associated membrane protein</fullName>
    </recommendedName>
</protein>
<evidence type="ECO:0000313" key="3">
    <source>
        <dbReference type="EMBL" id="BFP49065.1"/>
    </source>
</evidence>
<sequence length="203" mass="21413">MSTTTRHLINRQRRLAATRPPVAPAPAVRPPRRRRLPAVLLALAVLSGGFGAWSAVAAADLRADAGLHNTALSDPAATSEVKGRITEAVNALFSFTHADPARTDQAAHRLLTGRAVEQHATLLAQVRAQAAAKKLVLTTTVTDAAVTALDGDRARVLVFADQRNTSTADGATDAAGYSAAMFAVDAVRTDGSWRIENIDTYGR</sequence>
<reference evidence="3" key="1">
    <citation type="submission" date="2024-07" db="EMBL/GenBank/DDBJ databases">
        <title>Complete genome sequences of cellulolytic bacteria, Kitasatospora sp. CMC57 and Streptomyces sp. CMC78, isolated from Japanese agricultural soil.</title>
        <authorList>
            <person name="Hashimoto T."/>
            <person name="Ito M."/>
            <person name="Iwamoto M."/>
            <person name="Fukahori D."/>
            <person name="Shoda T."/>
            <person name="Sakoda M."/>
            <person name="Morohoshi T."/>
            <person name="Mitsuboshi M."/>
            <person name="Nishizawa T."/>
        </authorList>
    </citation>
    <scope>NUCLEOTIDE SEQUENCE</scope>
    <source>
        <strain evidence="3">CMC57</strain>
    </source>
</reference>
<keyword evidence="2" id="KW-0472">Membrane</keyword>
<dbReference type="GO" id="GO:0016020">
    <property type="term" value="C:membrane"/>
    <property type="evidence" value="ECO:0007669"/>
    <property type="project" value="UniProtKB-SubCell"/>
</dbReference>
<gene>
    <name evidence="3" type="ORF">KCMC57_54330</name>
</gene>
<proteinExistence type="predicted"/>
<dbReference type="PANTHER" id="PTHR37042">
    <property type="entry name" value="OUTER MEMBRANE PROTEIN RV1973"/>
    <property type="match status" value="1"/>
</dbReference>
<evidence type="ECO:0000256" key="1">
    <source>
        <dbReference type="ARBA" id="ARBA00004370"/>
    </source>
</evidence>
<dbReference type="SUPFAM" id="SSF54427">
    <property type="entry name" value="NTF2-like"/>
    <property type="match status" value="1"/>
</dbReference>
<name>A0AB33K8H3_9ACTN</name>
<organism evidence="3">
    <name type="scientific">Kitasatospora sp. CMC57</name>
    <dbReference type="NCBI Taxonomy" id="3231513"/>
    <lineage>
        <taxon>Bacteria</taxon>
        <taxon>Bacillati</taxon>
        <taxon>Actinomycetota</taxon>
        <taxon>Actinomycetes</taxon>
        <taxon>Kitasatosporales</taxon>
        <taxon>Streptomycetaceae</taxon>
        <taxon>Kitasatospora</taxon>
    </lineage>
</organism>
<dbReference type="PANTHER" id="PTHR37042:SF4">
    <property type="entry name" value="OUTER MEMBRANE PROTEIN RV1973"/>
    <property type="match status" value="1"/>
</dbReference>
<comment type="subcellular location">
    <subcellularLocation>
        <location evidence="1">Membrane</location>
    </subcellularLocation>
</comment>